<dbReference type="InterPro" id="IPR005801">
    <property type="entry name" value="ADC_synthase"/>
</dbReference>
<organism evidence="3 4">
    <name type="scientific">Rubripirellula obstinata</name>
    <dbReference type="NCBI Taxonomy" id="406547"/>
    <lineage>
        <taxon>Bacteria</taxon>
        <taxon>Pseudomonadati</taxon>
        <taxon>Planctomycetota</taxon>
        <taxon>Planctomycetia</taxon>
        <taxon>Pirellulales</taxon>
        <taxon>Pirellulaceae</taxon>
        <taxon>Rubripirellula</taxon>
    </lineage>
</organism>
<dbReference type="GO" id="GO:0046820">
    <property type="term" value="F:4-amino-4-deoxychorismate synthase activity"/>
    <property type="evidence" value="ECO:0007669"/>
    <property type="project" value="UniProtKB-EC"/>
</dbReference>
<protein>
    <submittedName>
        <fullName evidence="3">Aminodeoxychorismate synthase component 1</fullName>
        <ecNumber evidence="3">2.6.1.85</ecNumber>
    </submittedName>
</protein>
<accession>A0A5B1CSP3</accession>
<evidence type="ECO:0000259" key="1">
    <source>
        <dbReference type="Pfam" id="PF00425"/>
    </source>
</evidence>
<gene>
    <name evidence="3" type="primary">pabB</name>
    <name evidence="3" type="ORF">LF1_47960</name>
</gene>
<dbReference type="InterPro" id="IPR006805">
    <property type="entry name" value="Anth_synth_I_N"/>
</dbReference>
<dbReference type="InterPro" id="IPR019999">
    <property type="entry name" value="Anth_synth_I-like"/>
</dbReference>
<dbReference type="Pfam" id="PF04715">
    <property type="entry name" value="Anth_synt_I_N"/>
    <property type="match status" value="1"/>
</dbReference>
<evidence type="ECO:0000313" key="4">
    <source>
        <dbReference type="Proteomes" id="UP000322699"/>
    </source>
</evidence>
<comment type="caution">
    <text evidence="3">The sequence shown here is derived from an EMBL/GenBank/DDBJ whole genome shotgun (WGS) entry which is preliminary data.</text>
</comment>
<keyword evidence="3" id="KW-0808">Transferase</keyword>
<name>A0A5B1CSP3_9BACT</name>
<keyword evidence="4" id="KW-1185">Reference proteome</keyword>
<dbReference type="AlphaFoldDB" id="A0A5B1CSP3"/>
<dbReference type="PANTHER" id="PTHR11236:SF50">
    <property type="entry name" value="AMINODEOXYCHORISMATE SYNTHASE COMPONENT 1"/>
    <property type="match status" value="1"/>
</dbReference>
<dbReference type="OrthoDB" id="9803598at2"/>
<dbReference type="Pfam" id="PF00425">
    <property type="entry name" value="Chorismate_bind"/>
    <property type="match status" value="1"/>
</dbReference>
<feature type="domain" description="Chorismate-utilising enzyme C-terminal" evidence="1">
    <location>
        <begin position="199"/>
        <end position="452"/>
    </location>
</feature>
<evidence type="ECO:0000313" key="3">
    <source>
        <dbReference type="EMBL" id="KAA1262234.1"/>
    </source>
</evidence>
<evidence type="ECO:0000259" key="2">
    <source>
        <dbReference type="Pfam" id="PF04715"/>
    </source>
</evidence>
<dbReference type="PANTHER" id="PTHR11236">
    <property type="entry name" value="AMINOBENZOATE/ANTHRANILATE SYNTHASE"/>
    <property type="match status" value="1"/>
</dbReference>
<keyword evidence="3" id="KW-0032">Aminotransferase</keyword>
<reference evidence="3 4" key="1">
    <citation type="submission" date="2019-08" db="EMBL/GenBank/DDBJ databases">
        <title>Deep-cultivation of Planctomycetes and their phenomic and genomic characterization uncovers novel biology.</title>
        <authorList>
            <person name="Wiegand S."/>
            <person name="Jogler M."/>
            <person name="Boedeker C."/>
            <person name="Pinto D."/>
            <person name="Vollmers J."/>
            <person name="Rivas-Marin E."/>
            <person name="Kohn T."/>
            <person name="Peeters S.H."/>
            <person name="Heuer A."/>
            <person name="Rast P."/>
            <person name="Oberbeckmann S."/>
            <person name="Bunk B."/>
            <person name="Jeske O."/>
            <person name="Meyerdierks A."/>
            <person name="Storesund J.E."/>
            <person name="Kallscheuer N."/>
            <person name="Luecker S."/>
            <person name="Lage O.M."/>
            <person name="Pohl T."/>
            <person name="Merkel B.J."/>
            <person name="Hornburger P."/>
            <person name="Mueller R.-W."/>
            <person name="Bruemmer F."/>
            <person name="Labrenz M."/>
            <person name="Spormann A.M."/>
            <person name="Op Den Camp H."/>
            <person name="Overmann J."/>
            <person name="Amann R."/>
            <person name="Jetten M.S.M."/>
            <person name="Mascher T."/>
            <person name="Medema M.H."/>
            <person name="Devos D.P."/>
            <person name="Kaster A.-K."/>
            <person name="Ovreas L."/>
            <person name="Rohde M."/>
            <person name="Galperin M.Y."/>
            <person name="Jogler C."/>
        </authorList>
    </citation>
    <scope>NUCLEOTIDE SEQUENCE [LARGE SCALE GENOMIC DNA]</scope>
    <source>
        <strain evidence="3 4">LF1</strain>
    </source>
</reference>
<sequence>MPNAPVSIFSKQLGDHFSIADVFDRFAGRPGCLWLDSAATAPDRLVRYSFLCSDPTETLVAESTGSDPWPLLSQWCSRLPGKLRPDLPPFQGGIAGLLGYEAGGWLDATGPAPICAAADGSSTPPMSLGWYPWTIAVDHHRGQAWIIAHSEPDLAFAESILSSDAPAPISNPRHQTSHSISSCPEHATGVDGVVSNFSSQEFRDAVNEIVNRIRAGDSFQVNLAQRLTTAAVESSPSLYLRLREANPAPFAAYYNGGGFQVLSSSPEGFLQVREGHVETRPIKGTVSRSADDQLNQRLANELTASEKDRAENVMIVDLMRNDLSRVCTDDSVNVTQLCELETYQYVQHLVSVVEGDLGPSQDAVSLLKACFPGGSVTGAPKIEAMRTIAELEHHPRGPYCGSIGYISTPLDADFNILIRTITAIGGRLHLPVGGGITARSDAAKEEAETWTKAEGMLRAVLPTQSEAE</sequence>
<feature type="domain" description="Anthranilate synthase component I N-terminal" evidence="2">
    <location>
        <begin position="20"/>
        <end position="145"/>
    </location>
</feature>
<dbReference type="EC" id="2.6.1.85" evidence="3"/>
<dbReference type="PRINTS" id="PR00095">
    <property type="entry name" value="ANTSNTHASEI"/>
</dbReference>
<dbReference type="Proteomes" id="UP000322699">
    <property type="component" value="Unassembled WGS sequence"/>
</dbReference>
<dbReference type="SUPFAM" id="SSF56322">
    <property type="entry name" value="ADC synthase"/>
    <property type="match status" value="1"/>
</dbReference>
<dbReference type="Gene3D" id="3.60.120.10">
    <property type="entry name" value="Anthranilate synthase"/>
    <property type="match status" value="1"/>
</dbReference>
<proteinExistence type="predicted"/>
<dbReference type="RefSeq" id="WP_084423019.1">
    <property type="nucleotide sequence ID" value="NZ_LWSK01000257.1"/>
</dbReference>
<dbReference type="EMBL" id="VRLW01000001">
    <property type="protein sequence ID" value="KAA1262234.1"/>
    <property type="molecule type" value="Genomic_DNA"/>
</dbReference>
<dbReference type="InterPro" id="IPR015890">
    <property type="entry name" value="Chorismate_C"/>
</dbReference>
<dbReference type="GO" id="GO:0000162">
    <property type="term" value="P:L-tryptophan biosynthetic process"/>
    <property type="evidence" value="ECO:0007669"/>
    <property type="project" value="TreeGrafter"/>
</dbReference>